<reference evidence="2" key="1">
    <citation type="submission" date="2022-11" db="UniProtKB">
        <authorList>
            <consortium name="WormBaseParasite"/>
        </authorList>
    </citation>
    <scope>IDENTIFICATION</scope>
</reference>
<organism evidence="1 2">
    <name type="scientific">Panagrolaimus sp. ES5</name>
    <dbReference type="NCBI Taxonomy" id="591445"/>
    <lineage>
        <taxon>Eukaryota</taxon>
        <taxon>Metazoa</taxon>
        <taxon>Ecdysozoa</taxon>
        <taxon>Nematoda</taxon>
        <taxon>Chromadorea</taxon>
        <taxon>Rhabditida</taxon>
        <taxon>Tylenchina</taxon>
        <taxon>Panagrolaimomorpha</taxon>
        <taxon>Panagrolaimoidea</taxon>
        <taxon>Panagrolaimidae</taxon>
        <taxon>Panagrolaimus</taxon>
    </lineage>
</organism>
<protein>
    <submittedName>
        <fullName evidence="2">Uncharacterized protein</fullName>
    </submittedName>
</protein>
<accession>A0AC34FMG2</accession>
<dbReference type="WBParaSite" id="ES5_v2.g18641.t1">
    <property type="protein sequence ID" value="ES5_v2.g18641.t1"/>
    <property type="gene ID" value="ES5_v2.g18641"/>
</dbReference>
<evidence type="ECO:0000313" key="2">
    <source>
        <dbReference type="WBParaSite" id="ES5_v2.g18641.t1"/>
    </source>
</evidence>
<proteinExistence type="predicted"/>
<evidence type="ECO:0000313" key="1">
    <source>
        <dbReference type="Proteomes" id="UP000887579"/>
    </source>
</evidence>
<name>A0AC34FMG2_9BILA</name>
<sequence length="237" mass="26186">MLVSIAPEGLQLLCKIYINHNLEDIWKKEGFLNWIEASIETIVNERTKEIAEKISKLKETYKKIYVGLPMAIARHGYLFDVYSCSTGIPAIDPFPPSLGHHRSGYEKREQPTEAQRQGMAHGEGEEGEGESDEGAANRILGMIGQVIASLNPEYNQNAAAANNENNGGAAQAIPGLAAMMQQINRMWPAEQQPNNNPPVGPGEDENNADGNQQQQPPPQERNNRNDTEQDEEEEPGN</sequence>
<dbReference type="Proteomes" id="UP000887579">
    <property type="component" value="Unplaced"/>
</dbReference>